<comment type="similarity">
    <text evidence="2">Belongs to the HAD-like hydrolase superfamily. CbbY/CbbZ/Gph/YieH family.</text>
</comment>
<sequence length="246" mass="25552">MSAGRSRPLDPAAVTTLLCDADGTLFPSEEPAYAASAGVTNRFLAGLGAGRSYAPDELQRMTNGKNFRAAAGDLATAHGRELTRSDLEEWVAEEKDVVTAHLRTVLRPDPAVRAPLERLSGRFALAAVTSSASSRLAACLEVTGLAALFDPGRRFSAEDSLTEPTSKPDPAVYAYAGATLGVGPAEAVAVEDSVNGARSAVAAGYPTIGLLQFVPEADRRDRAGALSEVGVAAVAGSWADVERLLR</sequence>
<dbReference type="SFLD" id="SFLDS00003">
    <property type="entry name" value="Haloacid_Dehalogenase"/>
    <property type="match status" value="1"/>
</dbReference>
<evidence type="ECO:0000313" key="6">
    <source>
        <dbReference type="EMBL" id="SDC98448.1"/>
    </source>
</evidence>
<dbReference type="SFLD" id="SFLDG01129">
    <property type="entry name" value="C1.5:_HAD__Beta-PGM__Phosphata"/>
    <property type="match status" value="1"/>
</dbReference>
<evidence type="ECO:0000256" key="3">
    <source>
        <dbReference type="ARBA" id="ARBA00022723"/>
    </source>
</evidence>
<dbReference type="Gene3D" id="3.40.50.1000">
    <property type="entry name" value="HAD superfamily/HAD-like"/>
    <property type="match status" value="1"/>
</dbReference>
<accession>A0A1G6R1K6</accession>
<dbReference type="GO" id="GO:0003824">
    <property type="term" value="F:catalytic activity"/>
    <property type="evidence" value="ECO:0007669"/>
    <property type="project" value="UniProtKB-ARBA"/>
</dbReference>
<proteinExistence type="inferred from homology"/>
<dbReference type="STRING" id="1190417.SAMN05660690_3195"/>
<keyword evidence="7" id="KW-1185">Reference proteome</keyword>
<dbReference type="GO" id="GO:0046872">
    <property type="term" value="F:metal ion binding"/>
    <property type="evidence" value="ECO:0007669"/>
    <property type="project" value="UniProtKB-KW"/>
</dbReference>
<dbReference type="AlphaFoldDB" id="A0A1G6R1K6"/>
<dbReference type="InterPro" id="IPR051600">
    <property type="entry name" value="Beta-PGM-like"/>
</dbReference>
<dbReference type="InterPro" id="IPR036412">
    <property type="entry name" value="HAD-like_sf"/>
</dbReference>
<dbReference type="Gene3D" id="1.10.150.240">
    <property type="entry name" value="Putative phosphatase, domain 2"/>
    <property type="match status" value="1"/>
</dbReference>
<dbReference type="InterPro" id="IPR023198">
    <property type="entry name" value="PGP-like_dom2"/>
</dbReference>
<evidence type="ECO:0000313" key="7">
    <source>
        <dbReference type="Proteomes" id="UP000199416"/>
    </source>
</evidence>
<keyword evidence="3" id="KW-0479">Metal-binding</keyword>
<name>A0A1G6R1K6_9ACTN</name>
<evidence type="ECO:0000256" key="1">
    <source>
        <dbReference type="ARBA" id="ARBA00001946"/>
    </source>
</evidence>
<dbReference type="NCBIfam" id="TIGR01509">
    <property type="entry name" value="HAD-SF-IA-v3"/>
    <property type="match status" value="1"/>
</dbReference>
<comment type="cofactor">
    <cofactor evidence="1">
        <name>Mg(2+)</name>
        <dbReference type="ChEBI" id="CHEBI:18420"/>
    </cofactor>
</comment>
<dbReference type="Pfam" id="PF00702">
    <property type="entry name" value="Hydrolase"/>
    <property type="match status" value="1"/>
</dbReference>
<evidence type="ECO:0000256" key="4">
    <source>
        <dbReference type="ARBA" id="ARBA00022842"/>
    </source>
</evidence>
<keyword evidence="4" id="KW-0460">Magnesium</keyword>
<dbReference type="InterPro" id="IPR023214">
    <property type="entry name" value="HAD_sf"/>
</dbReference>
<dbReference type="PANTHER" id="PTHR46193">
    <property type="entry name" value="6-PHOSPHOGLUCONATE PHOSPHATASE"/>
    <property type="match status" value="1"/>
</dbReference>
<evidence type="ECO:0000256" key="2">
    <source>
        <dbReference type="ARBA" id="ARBA00006171"/>
    </source>
</evidence>
<reference evidence="7" key="1">
    <citation type="submission" date="2016-10" db="EMBL/GenBank/DDBJ databases">
        <authorList>
            <person name="Varghese N."/>
            <person name="Submissions S."/>
        </authorList>
    </citation>
    <scope>NUCLEOTIDE SEQUENCE [LARGE SCALE GENOMIC DNA]</scope>
    <source>
        <strain evidence="7">DSM 45421</strain>
    </source>
</reference>
<evidence type="ECO:0000256" key="5">
    <source>
        <dbReference type="ARBA" id="ARBA00023277"/>
    </source>
</evidence>
<organism evidence="6 7">
    <name type="scientific">Geodermatophilus telluris</name>
    <dbReference type="NCBI Taxonomy" id="1190417"/>
    <lineage>
        <taxon>Bacteria</taxon>
        <taxon>Bacillati</taxon>
        <taxon>Actinomycetota</taxon>
        <taxon>Actinomycetes</taxon>
        <taxon>Geodermatophilales</taxon>
        <taxon>Geodermatophilaceae</taxon>
        <taxon>Geodermatophilus</taxon>
    </lineage>
</organism>
<dbReference type="EMBL" id="FMZF01000004">
    <property type="protein sequence ID" value="SDC98448.1"/>
    <property type="molecule type" value="Genomic_DNA"/>
</dbReference>
<dbReference type="OrthoDB" id="4102947at2"/>
<dbReference type="InterPro" id="IPR006439">
    <property type="entry name" value="HAD-SF_hydro_IA"/>
</dbReference>
<dbReference type="SUPFAM" id="SSF56784">
    <property type="entry name" value="HAD-like"/>
    <property type="match status" value="1"/>
</dbReference>
<keyword evidence="5" id="KW-0119">Carbohydrate metabolism</keyword>
<gene>
    <name evidence="6" type="ORF">SAMN05660690_3195</name>
</gene>
<protein>
    <submittedName>
        <fullName evidence="6">Haloacid dehalogenase superfamily, subfamily IA, variant 3 with third motif having DD or ED</fullName>
    </submittedName>
</protein>
<dbReference type="RefSeq" id="WP_091366923.1">
    <property type="nucleotide sequence ID" value="NZ_FMZF01000004.1"/>
</dbReference>
<dbReference type="Proteomes" id="UP000199416">
    <property type="component" value="Unassembled WGS sequence"/>
</dbReference>
<dbReference type="PANTHER" id="PTHR46193:SF18">
    <property type="entry name" value="HEXITOL PHOSPHATASE B"/>
    <property type="match status" value="1"/>
</dbReference>